<dbReference type="PATRIC" id="fig|1423772.3.peg.325"/>
<proteinExistence type="predicted"/>
<dbReference type="Proteomes" id="UP000051612">
    <property type="component" value="Unassembled WGS sequence"/>
</dbReference>
<dbReference type="PROSITE" id="PS01098">
    <property type="entry name" value="LIPASE_GDSL_SER"/>
    <property type="match status" value="1"/>
</dbReference>
<dbReference type="EMBL" id="AYYN01000089">
    <property type="protein sequence ID" value="KRM74696.1"/>
    <property type="molecule type" value="Genomic_DNA"/>
</dbReference>
<evidence type="ECO:0000313" key="2">
    <source>
        <dbReference type="EMBL" id="KRM74696.1"/>
    </source>
</evidence>
<dbReference type="InterPro" id="IPR013830">
    <property type="entry name" value="SGNH_hydro"/>
</dbReference>
<protein>
    <submittedName>
        <fullName evidence="2">GDSL-like lipase acylhydrolase</fullName>
    </submittedName>
</protein>
<comment type="caution">
    <text evidence="2">The sequence shown here is derived from an EMBL/GenBank/DDBJ whole genome shotgun (WGS) entry which is preliminary data.</text>
</comment>
<dbReference type="SUPFAM" id="SSF52266">
    <property type="entry name" value="SGNH hydrolase"/>
    <property type="match status" value="1"/>
</dbReference>
<dbReference type="AlphaFoldDB" id="A0A0R2B5Q7"/>
<name>A0A0R2B5Q7_9LACO</name>
<dbReference type="PANTHER" id="PTHR14209:SF19">
    <property type="entry name" value="ISOAMYL ACETATE-HYDROLYZING ESTERASE 1 HOMOLOG"/>
    <property type="match status" value="1"/>
</dbReference>
<evidence type="ECO:0000259" key="1">
    <source>
        <dbReference type="Pfam" id="PF13472"/>
    </source>
</evidence>
<keyword evidence="2" id="KW-0378">Hydrolase</keyword>
<gene>
    <name evidence="2" type="ORF">FC48_GL000295</name>
</gene>
<dbReference type="PANTHER" id="PTHR14209">
    <property type="entry name" value="ISOAMYL ACETATE-HYDROLYZING ESTERASE 1"/>
    <property type="match status" value="1"/>
</dbReference>
<dbReference type="InterPro" id="IPR045136">
    <property type="entry name" value="Iah1-like"/>
</dbReference>
<evidence type="ECO:0000313" key="3">
    <source>
        <dbReference type="Proteomes" id="UP000051612"/>
    </source>
</evidence>
<organism evidence="2 3">
    <name type="scientific">Ligilactobacillus murinus DSM 20452 = NBRC 14221</name>
    <dbReference type="NCBI Taxonomy" id="1423772"/>
    <lineage>
        <taxon>Bacteria</taxon>
        <taxon>Bacillati</taxon>
        <taxon>Bacillota</taxon>
        <taxon>Bacilli</taxon>
        <taxon>Lactobacillales</taxon>
        <taxon>Lactobacillaceae</taxon>
        <taxon>Ligilactobacillus</taxon>
    </lineage>
</organism>
<dbReference type="RefSeq" id="WP_056959100.1">
    <property type="nucleotide sequence ID" value="NZ_AYYN01000089.1"/>
</dbReference>
<accession>A0A0R2B5Q7</accession>
<dbReference type="InterPro" id="IPR036514">
    <property type="entry name" value="SGNH_hydro_sf"/>
</dbReference>
<reference evidence="2 3" key="1">
    <citation type="journal article" date="2015" name="Genome Announc.">
        <title>Expanding the biotechnology potential of lactobacilli through comparative genomics of 213 strains and associated genera.</title>
        <authorList>
            <person name="Sun Z."/>
            <person name="Harris H.M."/>
            <person name="McCann A."/>
            <person name="Guo C."/>
            <person name="Argimon S."/>
            <person name="Zhang W."/>
            <person name="Yang X."/>
            <person name="Jeffery I.B."/>
            <person name="Cooney J.C."/>
            <person name="Kagawa T.F."/>
            <person name="Liu W."/>
            <person name="Song Y."/>
            <person name="Salvetti E."/>
            <person name="Wrobel A."/>
            <person name="Rasinkangas P."/>
            <person name="Parkhill J."/>
            <person name="Rea M.C."/>
            <person name="O'Sullivan O."/>
            <person name="Ritari J."/>
            <person name="Douillard F.P."/>
            <person name="Paul Ross R."/>
            <person name="Yang R."/>
            <person name="Briner A.E."/>
            <person name="Felis G.E."/>
            <person name="de Vos W.M."/>
            <person name="Barrangou R."/>
            <person name="Klaenhammer T.R."/>
            <person name="Caufield P.W."/>
            <person name="Cui Y."/>
            <person name="Zhang H."/>
            <person name="O'Toole P.W."/>
        </authorList>
    </citation>
    <scope>NUCLEOTIDE SEQUENCE [LARGE SCALE GENOMIC DNA]</scope>
    <source>
        <strain evidence="2 3">DSM 20452</strain>
    </source>
</reference>
<dbReference type="GO" id="GO:0006629">
    <property type="term" value="P:lipid metabolic process"/>
    <property type="evidence" value="ECO:0007669"/>
    <property type="project" value="InterPro"/>
</dbReference>
<dbReference type="Pfam" id="PF13472">
    <property type="entry name" value="Lipase_GDSL_2"/>
    <property type="match status" value="1"/>
</dbReference>
<sequence length="187" mass="21073">MTKVVLFGDSLTAGVIDGHPSPIFTRLLEDKFPDVEFINRGLPGDQTRNACKRLRDDVLNEVPDIVVIFFGTNDVSSKEVFLANYHNNLAYMLTCISPNKCLLVTPGIAGPTRANLRPLSKMEQYAKETLTVANEFKIPALDWFDICKDKDPKELLQADDLHYSEMAYRQLVEQLTPLLKNKLDSLS</sequence>
<feature type="domain" description="SGNH hydrolase-type esterase" evidence="1">
    <location>
        <begin position="6"/>
        <end position="169"/>
    </location>
</feature>
<dbReference type="Gene3D" id="3.40.50.1110">
    <property type="entry name" value="SGNH hydrolase"/>
    <property type="match status" value="1"/>
</dbReference>
<dbReference type="InterPro" id="IPR008265">
    <property type="entry name" value="Lipase_GDSL_AS"/>
</dbReference>
<dbReference type="GO" id="GO:0016298">
    <property type="term" value="F:lipase activity"/>
    <property type="evidence" value="ECO:0007669"/>
    <property type="project" value="InterPro"/>
</dbReference>